<keyword evidence="1" id="KW-0732">Signal</keyword>
<evidence type="ECO:0000313" key="4">
    <source>
        <dbReference type="Proteomes" id="UP000001023"/>
    </source>
</evidence>
<name>Q5LX85_RUEPO</name>
<accession>Q5LX85</accession>
<sequence length="272" mass="28814">MGMSTRFPMLALAALLSLPLAAPAPAAGLDDLVQIEILDGGLTPSGTYLGAIRMTLSEGWKTYWRAPGEAGIPPSFDWRGSRNLGELSITWPAPEVFEQSGLRSIGYTDQMVLPIEITPKDANRPVRLRGEMEFGVCKDICVPGNLDFDHTLDASAPRNPAIVAALARRPYSAAEAGVTSATCRISPSQGGMRIEARIAMPSAGGSELAVFEPGDPALWAGEAQTRRQGNTLIASSEILNDGGTAFALDRSRIRITVLGAKRAVDIRGCLPG</sequence>
<evidence type="ECO:0000313" key="3">
    <source>
        <dbReference type="EMBL" id="AAV93613.1"/>
    </source>
</evidence>
<dbReference type="eggNOG" id="COG4233">
    <property type="taxonomic scope" value="Bacteria"/>
</dbReference>
<dbReference type="STRING" id="246200.SPO0295"/>
<reference evidence="3 4" key="2">
    <citation type="journal article" date="2014" name="Stand. Genomic Sci.">
        <title>An updated genome annotation for the model marine bacterium Ruegeria pomeroyi DSS-3.</title>
        <authorList>
            <person name="Rivers A.R."/>
            <person name="Smith C.B."/>
            <person name="Moran M.A."/>
        </authorList>
    </citation>
    <scope>GENOME REANNOTATION</scope>
    <source>
        <strain evidence="4">ATCC 700808 / DSM 15171 / DSS-3</strain>
    </source>
</reference>
<reference evidence="3 4" key="1">
    <citation type="journal article" date="2004" name="Nature">
        <title>Genome sequence of Silicibacter pomeroyi reveals adaptations to the marine environment.</title>
        <authorList>
            <person name="Moran M.A."/>
            <person name="Buchan A."/>
            <person name="Gonzalez J.M."/>
            <person name="Heidelberg J.F."/>
            <person name="Whitman W.B."/>
            <person name="Kiene R.P."/>
            <person name="Henriksen J.R."/>
            <person name="King G.M."/>
            <person name="Belas R."/>
            <person name="Fuqua C."/>
            <person name="Brinkac L."/>
            <person name="Lewis M."/>
            <person name="Johri S."/>
            <person name="Weaver B."/>
            <person name="Pai G."/>
            <person name="Eisen J.A."/>
            <person name="Rahe E."/>
            <person name="Sheldon W.M."/>
            <person name="Ye W."/>
            <person name="Miller T.R."/>
            <person name="Carlton J."/>
            <person name="Rasko D.A."/>
            <person name="Paulsen I.T."/>
            <person name="Ren Q."/>
            <person name="Daugherty S.C."/>
            <person name="Deboy R.T."/>
            <person name="Dodson R.J."/>
            <person name="Durkin A.S."/>
            <person name="Madupu R."/>
            <person name="Nelson W.C."/>
            <person name="Sullivan S.A."/>
            <person name="Rosovitz M.J."/>
            <person name="Haft D.H."/>
            <person name="Selengut J."/>
            <person name="Ward N."/>
        </authorList>
    </citation>
    <scope>NUCLEOTIDE SEQUENCE [LARGE SCALE GENOMIC DNA]</scope>
    <source>
        <strain evidence="4">ATCC 700808 / DSM 15171 / DSS-3</strain>
    </source>
</reference>
<feature type="domain" description="Thiol:disulfide interchange protein DsbD N-terminal" evidence="2">
    <location>
        <begin position="50"/>
        <end position="147"/>
    </location>
</feature>
<dbReference type="InterPro" id="IPR028250">
    <property type="entry name" value="DsbDN"/>
</dbReference>
<dbReference type="HOGENOM" id="CLU_047910_1_0_5"/>
<proteinExistence type="predicted"/>
<dbReference type="AlphaFoldDB" id="Q5LX85"/>
<evidence type="ECO:0000259" key="2">
    <source>
        <dbReference type="Pfam" id="PF11412"/>
    </source>
</evidence>
<dbReference type="PaxDb" id="246200-SPO0295"/>
<feature type="signal peptide" evidence="1">
    <location>
        <begin position="1"/>
        <end position="26"/>
    </location>
</feature>
<protein>
    <recommendedName>
        <fullName evidence="2">Thiol:disulfide interchange protein DsbD N-terminal domain-containing protein</fullName>
    </recommendedName>
</protein>
<dbReference type="Proteomes" id="UP000001023">
    <property type="component" value="Chromosome"/>
</dbReference>
<gene>
    <name evidence="3" type="ordered locus">SPO0295</name>
</gene>
<dbReference type="KEGG" id="sil:SPO0295"/>
<keyword evidence="4" id="KW-1185">Reference proteome</keyword>
<feature type="chain" id="PRO_5004259938" description="Thiol:disulfide interchange protein DsbD N-terminal domain-containing protein" evidence="1">
    <location>
        <begin position="27"/>
        <end position="272"/>
    </location>
</feature>
<evidence type="ECO:0000256" key="1">
    <source>
        <dbReference type="SAM" id="SignalP"/>
    </source>
</evidence>
<dbReference type="Pfam" id="PF11412">
    <property type="entry name" value="DsbD_N"/>
    <property type="match status" value="1"/>
</dbReference>
<organism evidence="3 4">
    <name type="scientific">Ruegeria pomeroyi (strain ATCC 700808 / DSM 15171 / DSS-3)</name>
    <name type="common">Silicibacter pomeroyi</name>
    <dbReference type="NCBI Taxonomy" id="246200"/>
    <lineage>
        <taxon>Bacteria</taxon>
        <taxon>Pseudomonadati</taxon>
        <taxon>Pseudomonadota</taxon>
        <taxon>Alphaproteobacteria</taxon>
        <taxon>Rhodobacterales</taxon>
        <taxon>Roseobacteraceae</taxon>
        <taxon>Ruegeria</taxon>
    </lineage>
</organism>
<dbReference type="EMBL" id="CP000031">
    <property type="protein sequence ID" value="AAV93613.1"/>
    <property type="molecule type" value="Genomic_DNA"/>
</dbReference>